<evidence type="ECO:0008006" key="3">
    <source>
        <dbReference type="Google" id="ProtNLM"/>
    </source>
</evidence>
<gene>
    <name evidence="1" type="ORF">BG910_11030</name>
</gene>
<name>A0A220S3W1_9NEIS</name>
<accession>A0A220S3W1</accession>
<dbReference type="InterPro" id="IPR019106">
    <property type="entry name" value="T4SS_TrbC"/>
</dbReference>
<evidence type="ECO:0000313" key="2">
    <source>
        <dbReference type="Proteomes" id="UP000198238"/>
    </source>
</evidence>
<organism evidence="1 2">
    <name type="scientific">Neisseria chenwenguii</name>
    <dbReference type="NCBI Taxonomy" id="1853278"/>
    <lineage>
        <taxon>Bacteria</taxon>
        <taxon>Pseudomonadati</taxon>
        <taxon>Pseudomonadota</taxon>
        <taxon>Betaproteobacteria</taxon>
        <taxon>Neisseriales</taxon>
        <taxon>Neisseriaceae</taxon>
        <taxon>Neisseria</taxon>
    </lineage>
</organism>
<sequence>MRFLYSARKNIPGTPATGGRTGLLWFAAVCCLCFSGTANGETFDLKRLLDSQKANTTRFMQSLKGQVVPGGSPTQMLTRGENPARAQLAGIRTVVFVSRSMPEQELLKLLTQGAGRRDTVFLYRGWGSGGADKAFEYAETLVRKLPESARKNPPNIMVMPEAFRRYRISHVPALLHQDKGKWYLVQGTPSLDQALTAITGRRFGQRLSRQWAVSEPDQAKIMKQAAARVDWKAQARSAAESVSAQMAGNMDLPVSKGIENRLHIPYMRADFDIRNPKTGMTVYPRGTMFNILAADPLGRRSILALDGRDIRQVRYAQRIIKERPQTLVLYTRLGKLAGTGIPASPLNTSLAQRLSIRTVPTYLQQEGMAFRVVSVHPFD</sequence>
<evidence type="ECO:0000313" key="1">
    <source>
        <dbReference type="EMBL" id="ASK28191.1"/>
    </source>
</evidence>
<proteinExistence type="predicted"/>
<protein>
    <recommendedName>
        <fullName evidence="3">Type-F conjugative transfer system pilin assembly protein TrbC</fullName>
    </recommendedName>
</protein>
<dbReference type="EMBL" id="CP022278">
    <property type="protein sequence ID" value="ASK28191.1"/>
    <property type="molecule type" value="Genomic_DNA"/>
</dbReference>
<dbReference type="Proteomes" id="UP000198238">
    <property type="component" value="Chromosome"/>
</dbReference>
<reference evidence="1 2" key="1">
    <citation type="submission" date="2017-06" db="EMBL/GenBank/DDBJ databases">
        <title>Neisseria chenwenguii sp. nov., isolated from the intestinal contents of Tibetan Plateau Pika in Yushu, Qinghai Province, China.</title>
        <authorList>
            <person name="Zhang G."/>
        </authorList>
    </citation>
    <scope>NUCLEOTIDE SEQUENCE [LARGE SCALE GENOMIC DNA]</scope>
    <source>
        <strain evidence="1 2">10023</strain>
    </source>
</reference>
<dbReference type="AlphaFoldDB" id="A0A220S3W1"/>
<dbReference type="KEGG" id="nei:BG910_11030"/>
<dbReference type="Pfam" id="PF09673">
    <property type="entry name" value="TrbC_Ftype"/>
    <property type="match status" value="1"/>
</dbReference>
<keyword evidence="2" id="KW-1185">Reference proteome</keyword>